<dbReference type="GO" id="GO:0005576">
    <property type="term" value="C:extracellular region"/>
    <property type="evidence" value="ECO:0007669"/>
    <property type="project" value="UniProtKB-SubCell"/>
</dbReference>
<evidence type="ECO:0000256" key="2">
    <source>
        <dbReference type="ARBA" id="ARBA00022525"/>
    </source>
</evidence>
<reference evidence="5 6" key="1">
    <citation type="journal article" date="2007" name="Nature">
        <title>Evolution of genes and genomes on the Drosophila phylogeny.</title>
        <authorList>
            <consortium name="Drosophila 12 Genomes Consortium"/>
            <person name="Clark A.G."/>
            <person name="Eisen M.B."/>
            <person name="Smith D.R."/>
            <person name="Bergman C.M."/>
            <person name="Oliver B."/>
            <person name="Markow T.A."/>
            <person name="Kaufman T.C."/>
            <person name="Kellis M."/>
            <person name="Gelbart W."/>
            <person name="Iyer V.N."/>
            <person name="Pollard D.A."/>
            <person name="Sackton T.B."/>
            <person name="Larracuente A.M."/>
            <person name="Singh N.D."/>
            <person name="Abad J.P."/>
            <person name="Abt D.N."/>
            <person name="Adryan B."/>
            <person name="Aguade M."/>
            <person name="Akashi H."/>
            <person name="Anderson W.W."/>
            <person name="Aquadro C.F."/>
            <person name="Ardell D.H."/>
            <person name="Arguello R."/>
            <person name="Artieri C.G."/>
            <person name="Barbash D.A."/>
            <person name="Barker D."/>
            <person name="Barsanti P."/>
            <person name="Batterham P."/>
            <person name="Batzoglou S."/>
            <person name="Begun D."/>
            <person name="Bhutkar A."/>
            <person name="Blanco E."/>
            <person name="Bosak S.A."/>
            <person name="Bradley R.K."/>
            <person name="Brand A.D."/>
            <person name="Brent M.R."/>
            <person name="Brooks A.N."/>
            <person name="Brown R.H."/>
            <person name="Butlin R.K."/>
            <person name="Caggese C."/>
            <person name="Calvi B.R."/>
            <person name="Bernardo de Carvalho A."/>
            <person name="Caspi A."/>
            <person name="Castrezana S."/>
            <person name="Celniker S.E."/>
            <person name="Chang J.L."/>
            <person name="Chapple C."/>
            <person name="Chatterji S."/>
            <person name="Chinwalla A."/>
            <person name="Civetta A."/>
            <person name="Clifton S.W."/>
            <person name="Comeron J.M."/>
            <person name="Costello J.C."/>
            <person name="Coyne J.A."/>
            <person name="Daub J."/>
            <person name="David R.G."/>
            <person name="Delcher A.L."/>
            <person name="Delehaunty K."/>
            <person name="Do C.B."/>
            <person name="Ebling H."/>
            <person name="Edwards K."/>
            <person name="Eickbush T."/>
            <person name="Evans J.D."/>
            <person name="Filipski A."/>
            <person name="Findeiss S."/>
            <person name="Freyhult E."/>
            <person name="Fulton L."/>
            <person name="Fulton R."/>
            <person name="Garcia A.C."/>
            <person name="Gardiner A."/>
            <person name="Garfield D.A."/>
            <person name="Garvin B.E."/>
            <person name="Gibson G."/>
            <person name="Gilbert D."/>
            <person name="Gnerre S."/>
            <person name="Godfrey J."/>
            <person name="Good R."/>
            <person name="Gotea V."/>
            <person name="Gravely B."/>
            <person name="Greenberg A.J."/>
            <person name="Griffiths-Jones S."/>
            <person name="Gross S."/>
            <person name="Guigo R."/>
            <person name="Gustafson E.A."/>
            <person name="Haerty W."/>
            <person name="Hahn M.W."/>
            <person name="Halligan D.L."/>
            <person name="Halpern A.L."/>
            <person name="Halter G.M."/>
            <person name="Han M.V."/>
            <person name="Heger A."/>
            <person name="Hillier L."/>
            <person name="Hinrichs A.S."/>
            <person name="Holmes I."/>
            <person name="Hoskins R.A."/>
            <person name="Hubisz M.J."/>
            <person name="Hultmark D."/>
            <person name="Huntley M.A."/>
            <person name="Jaffe D.B."/>
            <person name="Jagadeeshan S."/>
            <person name="Jeck W.R."/>
            <person name="Johnson J."/>
            <person name="Jones C.D."/>
            <person name="Jordan W.C."/>
            <person name="Karpen G.H."/>
            <person name="Kataoka E."/>
            <person name="Keightley P.D."/>
            <person name="Kheradpour P."/>
            <person name="Kirkness E.F."/>
            <person name="Koerich L.B."/>
            <person name="Kristiansen K."/>
            <person name="Kudrna D."/>
            <person name="Kulathinal R.J."/>
            <person name="Kumar S."/>
            <person name="Kwok R."/>
            <person name="Lander E."/>
            <person name="Langley C.H."/>
            <person name="Lapoint R."/>
            <person name="Lazzaro B.P."/>
            <person name="Lee S.J."/>
            <person name="Levesque L."/>
            <person name="Li R."/>
            <person name="Lin C.F."/>
            <person name="Lin M.F."/>
            <person name="Lindblad-Toh K."/>
            <person name="Llopart A."/>
            <person name="Long M."/>
            <person name="Low L."/>
            <person name="Lozovsky E."/>
            <person name="Lu J."/>
            <person name="Luo M."/>
            <person name="Machado C.A."/>
            <person name="Makalowski W."/>
            <person name="Marzo M."/>
            <person name="Matsuda M."/>
            <person name="Matzkin L."/>
            <person name="McAllister B."/>
            <person name="McBride C.S."/>
            <person name="McKernan B."/>
            <person name="McKernan K."/>
            <person name="Mendez-Lago M."/>
            <person name="Minx P."/>
            <person name="Mollenhauer M.U."/>
            <person name="Montooth K."/>
            <person name="Mount S.M."/>
            <person name="Mu X."/>
            <person name="Myers E."/>
            <person name="Negre B."/>
            <person name="Newfeld S."/>
            <person name="Nielsen R."/>
            <person name="Noor M.A."/>
            <person name="O'Grady P."/>
            <person name="Pachter L."/>
            <person name="Papaceit M."/>
            <person name="Parisi M.J."/>
            <person name="Parisi M."/>
            <person name="Parts L."/>
            <person name="Pedersen J.S."/>
            <person name="Pesole G."/>
            <person name="Phillippy A.M."/>
            <person name="Ponting C.P."/>
            <person name="Pop M."/>
            <person name="Porcelli D."/>
            <person name="Powell J.R."/>
            <person name="Prohaska S."/>
            <person name="Pruitt K."/>
            <person name="Puig M."/>
            <person name="Quesneville H."/>
            <person name="Ram K.R."/>
            <person name="Rand D."/>
            <person name="Rasmussen M.D."/>
            <person name="Reed L.K."/>
            <person name="Reenan R."/>
            <person name="Reily A."/>
            <person name="Remington K.A."/>
            <person name="Rieger T.T."/>
            <person name="Ritchie M.G."/>
            <person name="Robin C."/>
            <person name="Rogers Y.H."/>
            <person name="Rohde C."/>
            <person name="Rozas J."/>
            <person name="Rubenfield M.J."/>
            <person name="Ruiz A."/>
            <person name="Russo S."/>
            <person name="Salzberg S.L."/>
            <person name="Sanchez-Gracia A."/>
            <person name="Saranga D.J."/>
            <person name="Sato H."/>
            <person name="Schaeffer S.W."/>
            <person name="Schatz M.C."/>
            <person name="Schlenke T."/>
            <person name="Schwartz R."/>
            <person name="Segarra C."/>
            <person name="Singh R.S."/>
            <person name="Sirot L."/>
            <person name="Sirota M."/>
            <person name="Sisneros N.B."/>
            <person name="Smith C.D."/>
            <person name="Smith T.F."/>
            <person name="Spieth J."/>
            <person name="Stage D.E."/>
            <person name="Stark A."/>
            <person name="Stephan W."/>
            <person name="Strausberg R.L."/>
            <person name="Strempel S."/>
            <person name="Sturgill D."/>
            <person name="Sutton G."/>
            <person name="Sutton G.G."/>
            <person name="Tao W."/>
            <person name="Teichmann S."/>
            <person name="Tobari Y.N."/>
            <person name="Tomimura Y."/>
            <person name="Tsolas J.M."/>
            <person name="Valente V.L."/>
            <person name="Venter E."/>
            <person name="Venter J.C."/>
            <person name="Vicario S."/>
            <person name="Vieira F.G."/>
            <person name="Vilella A.J."/>
            <person name="Villasante A."/>
            <person name="Walenz B."/>
            <person name="Wang J."/>
            <person name="Wasserman M."/>
            <person name="Watts T."/>
            <person name="Wilson D."/>
            <person name="Wilson R.K."/>
            <person name="Wing R.A."/>
            <person name="Wolfner M.F."/>
            <person name="Wong A."/>
            <person name="Wong G.K."/>
            <person name="Wu C.I."/>
            <person name="Wu G."/>
            <person name="Yamamoto D."/>
            <person name="Yang H.P."/>
            <person name="Yang S.P."/>
            <person name="Yorke J.A."/>
            <person name="Yoshida K."/>
            <person name="Zdobnov E."/>
            <person name="Zhang P."/>
            <person name="Zhang Y."/>
            <person name="Zimin A.V."/>
            <person name="Baldwin J."/>
            <person name="Abdouelleil A."/>
            <person name="Abdulkadir J."/>
            <person name="Abebe A."/>
            <person name="Abera B."/>
            <person name="Abreu J."/>
            <person name="Acer S.C."/>
            <person name="Aftuck L."/>
            <person name="Alexander A."/>
            <person name="An P."/>
            <person name="Anderson E."/>
            <person name="Anderson S."/>
            <person name="Arachi H."/>
            <person name="Azer M."/>
            <person name="Bachantsang P."/>
            <person name="Barry A."/>
            <person name="Bayul T."/>
            <person name="Berlin A."/>
            <person name="Bessette D."/>
            <person name="Bloom T."/>
            <person name="Blye J."/>
            <person name="Boguslavskiy L."/>
            <person name="Bonnet C."/>
            <person name="Boukhgalter B."/>
            <person name="Bourzgui I."/>
            <person name="Brown A."/>
            <person name="Cahill P."/>
            <person name="Channer S."/>
            <person name="Cheshatsang Y."/>
            <person name="Chuda L."/>
            <person name="Citroen M."/>
            <person name="Collymore A."/>
            <person name="Cooke P."/>
            <person name="Costello M."/>
            <person name="D'Aco K."/>
            <person name="Daza R."/>
            <person name="De Haan G."/>
            <person name="DeGray S."/>
            <person name="DeMaso C."/>
            <person name="Dhargay N."/>
            <person name="Dooley K."/>
            <person name="Dooley E."/>
            <person name="Doricent M."/>
            <person name="Dorje P."/>
            <person name="Dorjee K."/>
            <person name="Dupes A."/>
            <person name="Elong R."/>
            <person name="Falk J."/>
            <person name="Farina A."/>
            <person name="Faro S."/>
            <person name="Ferguson D."/>
            <person name="Fisher S."/>
            <person name="Foley C.D."/>
            <person name="Franke A."/>
            <person name="Friedrich D."/>
            <person name="Gadbois L."/>
            <person name="Gearin G."/>
            <person name="Gearin C.R."/>
            <person name="Giannoukos G."/>
            <person name="Goode T."/>
            <person name="Graham J."/>
            <person name="Grandbois E."/>
            <person name="Grewal S."/>
            <person name="Gyaltsen K."/>
            <person name="Hafez N."/>
            <person name="Hagos B."/>
            <person name="Hall J."/>
            <person name="Henson C."/>
            <person name="Hollinger A."/>
            <person name="Honan T."/>
            <person name="Huard M.D."/>
            <person name="Hughes L."/>
            <person name="Hurhula B."/>
            <person name="Husby M.E."/>
            <person name="Kamat A."/>
            <person name="Kanga B."/>
            <person name="Kashin S."/>
            <person name="Khazanovich D."/>
            <person name="Kisner P."/>
            <person name="Lance K."/>
            <person name="Lara M."/>
            <person name="Lee W."/>
            <person name="Lennon N."/>
            <person name="Letendre F."/>
            <person name="LeVine R."/>
            <person name="Lipovsky A."/>
            <person name="Liu X."/>
            <person name="Liu J."/>
            <person name="Liu S."/>
            <person name="Lokyitsang T."/>
            <person name="Lokyitsang Y."/>
            <person name="Lubonja R."/>
            <person name="Lui A."/>
            <person name="MacDonald P."/>
            <person name="Magnisalis V."/>
            <person name="Maru K."/>
            <person name="Matthews C."/>
            <person name="McCusker W."/>
            <person name="McDonough S."/>
            <person name="Mehta T."/>
            <person name="Meldrim J."/>
            <person name="Meneus L."/>
            <person name="Mihai O."/>
            <person name="Mihalev A."/>
            <person name="Mihova T."/>
            <person name="Mittelman R."/>
            <person name="Mlenga V."/>
            <person name="Montmayeur A."/>
            <person name="Mulrain L."/>
            <person name="Navidi A."/>
            <person name="Naylor J."/>
            <person name="Negash T."/>
            <person name="Nguyen T."/>
            <person name="Nguyen N."/>
            <person name="Nicol R."/>
            <person name="Norbu C."/>
            <person name="Norbu N."/>
            <person name="Novod N."/>
            <person name="O'Neill B."/>
            <person name="Osman S."/>
            <person name="Markiewicz E."/>
            <person name="Oyono O.L."/>
            <person name="Patti C."/>
            <person name="Phunkhang P."/>
            <person name="Pierre F."/>
            <person name="Priest M."/>
            <person name="Raghuraman S."/>
            <person name="Rege F."/>
            <person name="Reyes R."/>
            <person name="Rise C."/>
            <person name="Rogov P."/>
            <person name="Ross K."/>
            <person name="Ryan E."/>
            <person name="Settipalli S."/>
            <person name="Shea T."/>
            <person name="Sherpa N."/>
            <person name="Shi L."/>
            <person name="Shih D."/>
            <person name="Sparrow T."/>
            <person name="Spaulding J."/>
            <person name="Stalker J."/>
            <person name="Stange-Thomann N."/>
            <person name="Stavropoulos S."/>
            <person name="Stone C."/>
            <person name="Strader C."/>
            <person name="Tesfaye S."/>
            <person name="Thomson T."/>
            <person name="Thoulutsang Y."/>
            <person name="Thoulutsang D."/>
            <person name="Topham K."/>
            <person name="Topping I."/>
            <person name="Tsamla T."/>
            <person name="Vassiliev H."/>
            <person name="Vo A."/>
            <person name="Wangchuk T."/>
            <person name="Wangdi T."/>
            <person name="Weiand M."/>
            <person name="Wilkinson J."/>
            <person name="Wilson A."/>
            <person name="Yadav S."/>
            <person name="Young G."/>
            <person name="Yu Q."/>
            <person name="Zembek L."/>
            <person name="Zhong D."/>
            <person name="Zimmer A."/>
            <person name="Zwirko Z."/>
            <person name="Jaffe D.B."/>
            <person name="Alvarez P."/>
            <person name="Brockman W."/>
            <person name="Butler J."/>
            <person name="Chin C."/>
            <person name="Gnerre S."/>
            <person name="Grabherr M."/>
            <person name="Kleber M."/>
            <person name="Mauceli E."/>
            <person name="MacCallum I."/>
        </authorList>
    </citation>
    <scope>NUCLEOTIDE SEQUENCE [LARGE SCALE GENOMIC DNA]</scope>
    <source>
        <strain evidence="6">Tucson 14024-0371.13</strain>
    </source>
</reference>
<feature type="chain" id="PRO_5006154148" description="SCP domain-containing protein" evidence="3">
    <location>
        <begin position="18"/>
        <end position="237"/>
    </location>
</feature>
<dbReference type="Gene3D" id="3.40.33.10">
    <property type="entry name" value="CAP"/>
    <property type="match status" value="1"/>
</dbReference>
<dbReference type="InterPro" id="IPR035940">
    <property type="entry name" value="CAP_sf"/>
</dbReference>
<dbReference type="InParanoid" id="A0A0P8XTR6"/>
<keyword evidence="6" id="KW-1185">Reference proteome</keyword>
<evidence type="ECO:0000256" key="1">
    <source>
        <dbReference type="ARBA" id="ARBA00004613"/>
    </source>
</evidence>
<keyword evidence="2" id="KW-0964">Secreted</keyword>
<sequence>MNFIILFSVFMVIMIEGRKITTPSYKIPSKWNKNYGPSDVVRDINAKRKAVGYPALRYSKDLSNQCEFHANYLADINIPTQTSYITEAKRDILNDHMDYKLHIANPVVENVCEFDAPKHFFVDYWFAFGFRAYISPVKDKVAEVGSLSDKYSAMMWKSSEFIGVAIVPKKKHEKWAKKIVVVRFYPPGNQPGEYAQNVPLGGSGSRNGATKLGRHYITEMSIIFYWIIVILNQASFG</sequence>
<dbReference type="Pfam" id="PF00188">
    <property type="entry name" value="CAP"/>
    <property type="match status" value="1"/>
</dbReference>
<dbReference type="SUPFAM" id="SSF55797">
    <property type="entry name" value="PR-1-like"/>
    <property type="match status" value="1"/>
</dbReference>
<evidence type="ECO:0000313" key="5">
    <source>
        <dbReference type="EMBL" id="KPU77993.1"/>
    </source>
</evidence>
<name>A0A0P8XTR6_DROAN</name>
<dbReference type="EMBL" id="CH902618">
    <property type="protein sequence ID" value="KPU77993.1"/>
    <property type="molecule type" value="Genomic_DNA"/>
</dbReference>
<organism evidence="5 6">
    <name type="scientific">Drosophila ananassae</name>
    <name type="common">Fruit fly</name>
    <dbReference type="NCBI Taxonomy" id="7217"/>
    <lineage>
        <taxon>Eukaryota</taxon>
        <taxon>Metazoa</taxon>
        <taxon>Ecdysozoa</taxon>
        <taxon>Arthropoda</taxon>
        <taxon>Hexapoda</taxon>
        <taxon>Insecta</taxon>
        <taxon>Pterygota</taxon>
        <taxon>Neoptera</taxon>
        <taxon>Endopterygota</taxon>
        <taxon>Diptera</taxon>
        <taxon>Brachycera</taxon>
        <taxon>Muscomorpha</taxon>
        <taxon>Ephydroidea</taxon>
        <taxon>Drosophilidae</taxon>
        <taxon>Drosophila</taxon>
        <taxon>Sophophora</taxon>
    </lineage>
</organism>
<gene>
    <name evidence="5" type="primary">Dana\GF26990</name>
    <name evidence="5" type="ORF">GF26990</name>
</gene>
<feature type="domain" description="SCP" evidence="4">
    <location>
        <begin position="42"/>
        <end position="178"/>
    </location>
</feature>
<dbReference type="InterPro" id="IPR014044">
    <property type="entry name" value="CAP_dom"/>
</dbReference>
<evidence type="ECO:0000256" key="3">
    <source>
        <dbReference type="SAM" id="SignalP"/>
    </source>
</evidence>
<evidence type="ECO:0000313" key="6">
    <source>
        <dbReference type="Proteomes" id="UP000007801"/>
    </source>
</evidence>
<dbReference type="AlphaFoldDB" id="A0A0P8XTR6"/>
<proteinExistence type="predicted"/>
<protein>
    <recommendedName>
        <fullName evidence="4">SCP domain-containing protein</fullName>
    </recommendedName>
</protein>
<dbReference type="Proteomes" id="UP000007801">
    <property type="component" value="Unassembled WGS sequence"/>
</dbReference>
<accession>A0A0P8XTR6</accession>
<keyword evidence="3" id="KW-0732">Signal</keyword>
<evidence type="ECO:0000259" key="4">
    <source>
        <dbReference type="Pfam" id="PF00188"/>
    </source>
</evidence>
<comment type="subcellular location">
    <subcellularLocation>
        <location evidence="1">Secreted</location>
    </subcellularLocation>
</comment>
<feature type="signal peptide" evidence="3">
    <location>
        <begin position="1"/>
        <end position="17"/>
    </location>
</feature>